<dbReference type="Gene3D" id="3.40.1800.10">
    <property type="entry name" value="His-Me finger endonucleases"/>
    <property type="match status" value="1"/>
</dbReference>
<evidence type="ECO:0008006" key="3">
    <source>
        <dbReference type="Google" id="ProtNLM"/>
    </source>
</evidence>
<protein>
    <recommendedName>
        <fullName evidence="3">C2H2-type domain-containing protein</fullName>
    </recommendedName>
</protein>
<dbReference type="OrthoDB" id="2331628at2759"/>
<dbReference type="InterPro" id="IPR004211">
    <property type="entry name" value="Endonuclease_7"/>
</dbReference>
<reference evidence="1 2" key="1">
    <citation type="submission" date="2017-06" db="EMBL/GenBank/DDBJ databases">
        <title>A platform for efficient transgenesis in Macrostomum lignano, a flatworm model organism for stem cell research.</title>
        <authorList>
            <person name="Berezikov E."/>
        </authorList>
    </citation>
    <scope>NUCLEOTIDE SEQUENCE [LARGE SCALE GENOMIC DNA]</scope>
    <source>
        <strain evidence="1">DV1</strain>
        <tissue evidence="1">Whole organism</tissue>
    </source>
</reference>
<evidence type="ECO:0000313" key="1">
    <source>
        <dbReference type="EMBL" id="PAA77928.1"/>
    </source>
</evidence>
<keyword evidence="2" id="KW-1185">Reference proteome</keyword>
<accession>A0A267FVU3</accession>
<gene>
    <name evidence="1" type="ORF">BOX15_Mlig019720g4</name>
</gene>
<proteinExistence type="predicted"/>
<dbReference type="SUPFAM" id="SSF54060">
    <property type="entry name" value="His-Me finger endonucleases"/>
    <property type="match status" value="1"/>
</dbReference>
<dbReference type="STRING" id="282301.A0A267FVU3"/>
<sequence length="478" mass="55675">MERKIPAASYEFDLDSVEEIRGLISPILSEYLMARDSIKYRISFVAEFYKGTTDSWIEFQYHSKYRTLLNLLQVETSIESTIQDVLDEFDGWKDSFNERGSGYYFVKLVKIVLKVVGINQLKGGTYIPITIKSNALVNVKNTTDNRCFLWSILAKLHPVKEHRYRVGKYTQYINEINLGDVEFPVDIRDISEIEKLNSLHINVFGLRDINTKESIYSIRLTEDYDNPNVIDLLLVKNYYCLITDLCLFLTSQNYNRVFLCRKCLQVKYSQDALDNHKAICTDFKVSIEVPKIDKRILKFKNYHISVRKPFVFYAILDYVTMDDKSLELSQWTLFTSSDYEDIIKSDIISNTTVESFVETVIKKFEHIKNEMDRYKHPSLSDLDETDYKAAEQCFLCSRPFVNSKKIREHNHYNGKYRGAACQSCNTKDGKANQTVPLFLLNESGKDINYLIVPLTRIKNTAYKLDFISKTSEDHVAIK</sequence>
<dbReference type="Proteomes" id="UP000215902">
    <property type="component" value="Unassembled WGS sequence"/>
</dbReference>
<name>A0A267FVU3_9PLAT</name>
<dbReference type="PANTHER" id="PTHR31511">
    <property type="entry name" value="PROTEIN CBG23764"/>
    <property type="match status" value="1"/>
</dbReference>
<comment type="caution">
    <text evidence="1">The sequence shown here is derived from an EMBL/GenBank/DDBJ whole genome shotgun (WGS) entry which is preliminary data.</text>
</comment>
<organism evidence="1 2">
    <name type="scientific">Macrostomum lignano</name>
    <dbReference type="NCBI Taxonomy" id="282301"/>
    <lineage>
        <taxon>Eukaryota</taxon>
        <taxon>Metazoa</taxon>
        <taxon>Spiralia</taxon>
        <taxon>Lophotrochozoa</taxon>
        <taxon>Platyhelminthes</taxon>
        <taxon>Rhabditophora</taxon>
        <taxon>Macrostomorpha</taxon>
        <taxon>Macrostomida</taxon>
        <taxon>Macrostomidae</taxon>
        <taxon>Macrostomum</taxon>
    </lineage>
</organism>
<dbReference type="InterPro" id="IPR038563">
    <property type="entry name" value="Endonuclease_7_sf"/>
</dbReference>
<dbReference type="Pfam" id="PF02945">
    <property type="entry name" value="Endonuclease_7"/>
    <property type="match status" value="1"/>
</dbReference>
<evidence type="ECO:0000313" key="2">
    <source>
        <dbReference type="Proteomes" id="UP000215902"/>
    </source>
</evidence>
<dbReference type="EMBL" id="NIVC01000716">
    <property type="protein sequence ID" value="PAA77928.1"/>
    <property type="molecule type" value="Genomic_DNA"/>
</dbReference>
<dbReference type="AlphaFoldDB" id="A0A267FVU3"/>
<dbReference type="InterPro" id="IPR044925">
    <property type="entry name" value="His-Me_finger_sf"/>
</dbReference>
<dbReference type="PANTHER" id="PTHR31511:SF12">
    <property type="entry name" value="RHO TERMINATION FACTOR N-TERMINAL DOMAIN-CONTAINING PROTEIN"/>
    <property type="match status" value="1"/>
</dbReference>